<evidence type="ECO:0000313" key="3">
    <source>
        <dbReference type="EMBL" id="KPM49914.1"/>
    </source>
</evidence>
<dbReference type="EMBL" id="LGTQ01000005">
    <property type="protein sequence ID" value="KPM49914.1"/>
    <property type="molecule type" value="Genomic_DNA"/>
</dbReference>
<proteinExistence type="predicted"/>
<organism evidence="3 4">
    <name type="scientific">Jiulongibacter sediminis</name>
    <dbReference type="NCBI Taxonomy" id="1605367"/>
    <lineage>
        <taxon>Bacteria</taxon>
        <taxon>Pseudomonadati</taxon>
        <taxon>Bacteroidota</taxon>
        <taxon>Cytophagia</taxon>
        <taxon>Cytophagales</taxon>
        <taxon>Leadbetterellaceae</taxon>
        <taxon>Jiulongibacter</taxon>
    </lineage>
</organism>
<dbReference type="Pfam" id="PF00085">
    <property type="entry name" value="Thioredoxin"/>
    <property type="match status" value="1"/>
</dbReference>
<sequence length="238" mass="27713">MKSLKSFLFLFVLIQVIAFRAKAQDLYGLSPDLFQQSLRNSTDPQLIDLREEEEFRKAHIRNAQFIDYAQKDFKNMVTTKLQKTEPVYLYCFTGTVAKNAMLYLKDLGFQEVYYLYGGLTGWISQSKPYVSQIQSTKPIAALTNQDLDKIISRNQNVFIFLSAPWCKYCKIMEPIVKKNTGDLYDIKLVKIDGSKELSIAERFHLTDTPTFVYFQNGKQVWRYSGQISEDKLQDVLFR</sequence>
<protein>
    <recommendedName>
        <fullName evidence="5">Thioredoxin</fullName>
    </recommendedName>
</protein>
<dbReference type="InterPro" id="IPR013766">
    <property type="entry name" value="Thioredoxin_domain"/>
</dbReference>
<dbReference type="CDD" id="cd02947">
    <property type="entry name" value="TRX_family"/>
    <property type="match status" value="1"/>
</dbReference>
<dbReference type="PROSITE" id="PS50206">
    <property type="entry name" value="RHODANESE_3"/>
    <property type="match status" value="1"/>
</dbReference>
<accession>A0A0P7C574</accession>
<reference evidence="3 4" key="1">
    <citation type="submission" date="2015-07" db="EMBL/GenBank/DDBJ databases">
        <title>The draft genome sequence of Leadbetterella sp. JN14-9.</title>
        <authorList>
            <person name="Liu Y."/>
            <person name="Du J."/>
            <person name="Shao Z."/>
        </authorList>
    </citation>
    <scope>NUCLEOTIDE SEQUENCE [LARGE SCALE GENOMIC DNA]</scope>
    <source>
        <strain evidence="3 4">JN14-9</strain>
    </source>
</reference>
<dbReference type="SUPFAM" id="SSF52833">
    <property type="entry name" value="Thioredoxin-like"/>
    <property type="match status" value="1"/>
</dbReference>
<dbReference type="CDD" id="cd00158">
    <property type="entry name" value="RHOD"/>
    <property type="match status" value="1"/>
</dbReference>
<dbReference type="Gene3D" id="3.40.250.10">
    <property type="entry name" value="Rhodanese-like domain"/>
    <property type="match status" value="1"/>
</dbReference>
<dbReference type="Proteomes" id="UP000050454">
    <property type="component" value="Unassembled WGS sequence"/>
</dbReference>
<dbReference type="InterPro" id="IPR001763">
    <property type="entry name" value="Rhodanese-like_dom"/>
</dbReference>
<evidence type="ECO:0000259" key="2">
    <source>
        <dbReference type="PROSITE" id="PS51352"/>
    </source>
</evidence>
<evidence type="ECO:0000313" key="4">
    <source>
        <dbReference type="Proteomes" id="UP000050454"/>
    </source>
</evidence>
<dbReference type="InterPro" id="IPR036249">
    <property type="entry name" value="Thioredoxin-like_sf"/>
</dbReference>
<feature type="domain" description="Rhodanese" evidence="1">
    <location>
        <begin position="40"/>
        <end position="131"/>
    </location>
</feature>
<dbReference type="GO" id="GO:0005737">
    <property type="term" value="C:cytoplasm"/>
    <property type="evidence" value="ECO:0007669"/>
    <property type="project" value="TreeGrafter"/>
</dbReference>
<evidence type="ECO:0000259" key="1">
    <source>
        <dbReference type="PROSITE" id="PS50206"/>
    </source>
</evidence>
<dbReference type="AlphaFoldDB" id="A0A0P7C574"/>
<dbReference type="RefSeq" id="WP_055144468.1">
    <property type="nucleotide sequence ID" value="NZ_JXSZ01000005.1"/>
</dbReference>
<dbReference type="GO" id="GO:0015035">
    <property type="term" value="F:protein-disulfide reductase activity"/>
    <property type="evidence" value="ECO:0007669"/>
    <property type="project" value="TreeGrafter"/>
</dbReference>
<dbReference type="PROSITE" id="PS51352">
    <property type="entry name" value="THIOREDOXIN_2"/>
    <property type="match status" value="1"/>
</dbReference>
<dbReference type="OrthoDB" id="9808735at2"/>
<name>A0A0P7C574_9BACT</name>
<dbReference type="PANTHER" id="PTHR45663">
    <property type="entry name" value="GEO12009P1"/>
    <property type="match status" value="1"/>
</dbReference>
<dbReference type="SMART" id="SM00450">
    <property type="entry name" value="RHOD"/>
    <property type="match status" value="1"/>
</dbReference>
<dbReference type="PANTHER" id="PTHR45663:SF11">
    <property type="entry name" value="GEO12009P1"/>
    <property type="match status" value="1"/>
</dbReference>
<comment type="caution">
    <text evidence="3">The sequence shown here is derived from an EMBL/GenBank/DDBJ whole genome shotgun (WGS) entry which is preliminary data.</text>
</comment>
<dbReference type="Gene3D" id="3.40.30.10">
    <property type="entry name" value="Glutaredoxin"/>
    <property type="match status" value="1"/>
</dbReference>
<dbReference type="STRING" id="1605367.AFM12_04925"/>
<dbReference type="Pfam" id="PF00581">
    <property type="entry name" value="Rhodanese"/>
    <property type="match status" value="1"/>
</dbReference>
<keyword evidence="4" id="KW-1185">Reference proteome</keyword>
<evidence type="ECO:0008006" key="5">
    <source>
        <dbReference type="Google" id="ProtNLM"/>
    </source>
</evidence>
<dbReference type="InterPro" id="IPR036873">
    <property type="entry name" value="Rhodanese-like_dom_sf"/>
</dbReference>
<dbReference type="SUPFAM" id="SSF52821">
    <property type="entry name" value="Rhodanese/Cell cycle control phosphatase"/>
    <property type="match status" value="1"/>
</dbReference>
<feature type="domain" description="Thioredoxin" evidence="2">
    <location>
        <begin position="131"/>
        <end position="238"/>
    </location>
</feature>
<gene>
    <name evidence="3" type="ORF">AFM12_04925</name>
</gene>